<protein>
    <recommendedName>
        <fullName evidence="2">Septum formation-related domain-containing protein</fullName>
    </recommendedName>
</protein>
<dbReference type="PROSITE" id="PS51257">
    <property type="entry name" value="PROKAR_LIPOPROTEIN"/>
    <property type="match status" value="1"/>
</dbReference>
<feature type="domain" description="Septum formation-related" evidence="2">
    <location>
        <begin position="53"/>
        <end position="278"/>
    </location>
</feature>
<gene>
    <name evidence="3" type="ORF">GCM10010123_29390</name>
</gene>
<feature type="chain" id="PRO_5035200754" description="Septum formation-related domain-containing protein" evidence="1">
    <location>
        <begin position="21"/>
        <end position="302"/>
    </location>
</feature>
<evidence type="ECO:0000313" key="3">
    <source>
        <dbReference type="EMBL" id="GGJ97479.1"/>
    </source>
</evidence>
<comment type="caution">
    <text evidence="3">The sequence shown here is derived from an EMBL/GenBank/DDBJ whole genome shotgun (WGS) entry which is preliminary data.</text>
</comment>
<evidence type="ECO:0000313" key="4">
    <source>
        <dbReference type="Proteomes" id="UP000649739"/>
    </source>
</evidence>
<proteinExistence type="predicted"/>
<evidence type="ECO:0000256" key="1">
    <source>
        <dbReference type="SAM" id="SignalP"/>
    </source>
</evidence>
<evidence type="ECO:0000259" key="2">
    <source>
        <dbReference type="Pfam" id="PF13845"/>
    </source>
</evidence>
<sequence>MRVGRALRAALVPALLGALAACGTGRPPGIDGVLADEWPDLPELTTFTPRDETCHAAFAESGPRAAYEPVDCDKPHKTETIHVGGFTGTAAEAKSPPTTSSAAYRGAYATCDKEATKFLGKDFRYGRLWLGVTVPSSPGWAGGARWYRCELGEVANVEDFGDLINRSGTLADGLATASPLDLGCYRVTASAAGAITKMTPVACTGRHNSEFVGVFTAPAALAYPTTGPDWERMHTRCRAVVATYVKVPNDANLRYRTGTVAVPNTEEDWEAGNRGVRCYLYVNTGKFTESLKGAGVKGLPER</sequence>
<reference evidence="3" key="1">
    <citation type="journal article" date="2014" name="Int. J. Syst. Evol. Microbiol.">
        <title>Complete genome sequence of Corynebacterium casei LMG S-19264T (=DSM 44701T), isolated from a smear-ripened cheese.</title>
        <authorList>
            <consortium name="US DOE Joint Genome Institute (JGI-PGF)"/>
            <person name="Walter F."/>
            <person name="Albersmeier A."/>
            <person name="Kalinowski J."/>
            <person name="Ruckert C."/>
        </authorList>
    </citation>
    <scope>NUCLEOTIDE SEQUENCE</scope>
    <source>
        <strain evidence="3">JCM 3090</strain>
    </source>
</reference>
<accession>A0A8J3B6K8</accession>
<dbReference type="Proteomes" id="UP000649739">
    <property type="component" value="Unassembled WGS sequence"/>
</dbReference>
<dbReference type="AlphaFoldDB" id="A0A8J3B6K8"/>
<keyword evidence="1" id="KW-0732">Signal</keyword>
<reference evidence="3" key="2">
    <citation type="submission" date="2020-09" db="EMBL/GenBank/DDBJ databases">
        <authorList>
            <person name="Sun Q."/>
            <person name="Ohkuma M."/>
        </authorList>
    </citation>
    <scope>NUCLEOTIDE SEQUENCE</scope>
    <source>
        <strain evidence="3">JCM 3090</strain>
    </source>
</reference>
<feature type="signal peptide" evidence="1">
    <location>
        <begin position="1"/>
        <end position="20"/>
    </location>
</feature>
<dbReference type="RefSeq" id="WP_189170718.1">
    <property type="nucleotide sequence ID" value="NZ_BMQB01000006.1"/>
</dbReference>
<organism evidence="3 4">
    <name type="scientific">Pilimelia anulata</name>
    <dbReference type="NCBI Taxonomy" id="53371"/>
    <lineage>
        <taxon>Bacteria</taxon>
        <taxon>Bacillati</taxon>
        <taxon>Actinomycetota</taxon>
        <taxon>Actinomycetes</taxon>
        <taxon>Micromonosporales</taxon>
        <taxon>Micromonosporaceae</taxon>
        <taxon>Pilimelia</taxon>
    </lineage>
</organism>
<keyword evidence="4" id="KW-1185">Reference proteome</keyword>
<dbReference type="InterPro" id="IPR026004">
    <property type="entry name" value="Septum_form"/>
</dbReference>
<dbReference type="EMBL" id="BMQB01000006">
    <property type="protein sequence ID" value="GGJ97479.1"/>
    <property type="molecule type" value="Genomic_DNA"/>
</dbReference>
<dbReference type="Pfam" id="PF13845">
    <property type="entry name" value="Septum_form"/>
    <property type="match status" value="1"/>
</dbReference>
<name>A0A8J3B6K8_9ACTN</name>